<dbReference type="Gene3D" id="1.20.1270.60">
    <property type="entry name" value="Arfaptin homology (AH) domain/BAR domain"/>
    <property type="match status" value="1"/>
</dbReference>
<name>A0A7M5UXN4_9CNID</name>
<dbReference type="SUPFAM" id="SSF50044">
    <property type="entry name" value="SH3-domain"/>
    <property type="match status" value="1"/>
</dbReference>
<dbReference type="SMART" id="SM00326">
    <property type="entry name" value="SH3"/>
    <property type="match status" value="1"/>
</dbReference>
<dbReference type="PROSITE" id="PS50002">
    <property type="entry name" value="SH3"/>
    <property type="match status" value="1"/>
</dbReference>
<dbReference type="InterPro" id="IPR004148">
    <property type="entry name" value="BAR_dom"/>
</dbReference>
<dbReference type="InterPro" id="IPR050384">
    <property type="entry name" value="Endophilin_SH3RF"/>
</dbReference>
<feature type="domain" description="SH3" evidence="8">
    <location>
        <begin position="327"/>
        <end position="386"/>
    </location>
</feature>
<dbReference type="PANTHER" id="PTHR14167:SF81">
    <property type="entry name" value="ENDOPHILIN-A"/>
    <property type="match status" value="1"/>
</dbReference>
<dbReference type="PANTHER" id="PTHR14167">
    <property type="entry name" value="SH3 DOMAIN-CONTAINING"/>
    <property type="match status" value="1"/>
</dbReference>
<keyword evidence="3 7" id="KW-0728">SH3 domain</keyword>
<dbReference type="InterPro" id="IPR035824">
    <property type="entry name" value="Endophilin_A_SH3"/>
</dbReference>
<dbReference type="CDD" id="cd07592">
    <property type="entry name" value="BAR_Endophilin_A"/>
    <property type="match status" value="1"/>
</dbReference>
<dbReference type="Gene3D" id="2.30.30.40">
    <property type="entry name" value="SH3 Domains"/>
    <property type="match status" value="1"/>
</dbReference>
<dbReference type="InterPro" id="IPR036028">
    <property type="entry name" value="SH3-like_dom_sf"/>
</dbReference>
<accession>A0A7M5UXN4</accession>
<dbReference type="EnsemblMetazoa" id="CLYHEMT000091.1">
    <property type="protein sequence ID" value="CLYHEMP000091.1"/>
    <property type="gene ID" value="CLYHEMG000091"/>
</dbReference>
<evidence type="ECO:0000313" key="10">
    <source>
        <dbReference type="EnsemblMetazoa" id="CLYHEMP000091.1"/>
    </source>
</evidence>
<proteinExistence type="inferred from homology"/>
<evidence type="ECO:0000256" key="5">
    <source>
        <dbReference type="ARBA" id="ARBA00023054"/>
    </source>
</evidence>
<dbReference type="GO" id="GO:0005737">
    <property type="term" value="C:cytoplasm"/>
    <property type="evidence" value="ECO:0007669"/>
    <property type="project" value="InterPro"/>
</dbReference>
<organism evidence="10 11">
    <name type="scientific">Clytia hemisphaerica</name>
    <dbReference type="NCBI Taxonomy" id="252671"/>
    <lineage>
        <taxon>Eukaryota</taxon>
        <taxon>Metazoa</taxon>
        <taxon>Cnidaria</taxon>
        <taxon>Hydrozoa</taxon>
        <taxon>Hydroidolina</taxon>
        <taxon>Leptothecata</taxon>
        <taxon>Obeliida</taxon>
        <taxon>Clytiidae</taxon>
        <taxon>Clytia</taxon>
    </lineage>
</organism>
<comment type="similarity">
    <text evidence="2">Belongs to the endophilin family.</text>
</comment>
<dbReference type="CDD" id="cd11803">
    <property type="entry name" value="SH3_Endophilin_A"/>
    <property type="match status" value="1"/>
</dbReference>
<sequence>MIVLIVHGIVYRKIKTKTKMSFYGFKKQFNKTSQFLSEKVAGNKGSQLDEEYVELERKVDIVTQGIGDFQAKVKEYLQPNPNARTRLAMQGAIQKAKGQQRNVRYPQPEFNLGDVFTRAGASLDDGSPYCSALTDLGEAFNQISEFKDTMEYSVKQNFLDPLFQIQQKDLKEIQHHRKKLESRRLDFDYKKGKGAKVPEEELQMAEEKFDESKNLSYNSMMNFMESDVEHVGQLHSFTEAVAEYHKQCAEVMERVCAELGEKLNEAASRPRAERSFISRPVSKFSTGSTEFEVLEADGSAASASISAPVAPARDVAPPVLAVPPPPSKVPSARAIYDFEPENEGELPFNEGDMIELTGRIDENWLEGRFNGHSGYFPENYVEIVVPL</sequence>
<evidence type="ECO:0000259" key="9">
    <source>
        <dbReference type="PROSITE" id="PS51021"/>
    </source>
</evidence>
<dbReference type="PRINTS" id="PR00452">
    <property type="entry name" value="SH3DOMAIN"/>
</dbReference>
<evidence type="ECO:0000256" key="2">
    <source>
        <dbReference type="ARBA" id="ARBA00006697"/>
    </source>
</evidence>
<dbReference type="OrthoDB" id="443981at2759"/>
<evidence type="ECO:0000256" key="7">
    <source>
        <dbReference type="PROSITE-ProRule" id="PRU00192"/>
    </source>
</evidence>
<evidence type="ECO:0000256" key="4">
    <source>
        <dbReference type="ARBA" id="ARBA00022583"/>
    </source>
</evidence>
<dbReference type="Pfam" id="PF14604">
    <property type="entry name" value="SH3_9"/>
    <property type="match status" value="1"/>
</dbReference>
<keyword evidence="4" id="KW-0254">Endocytosis</keyword>
<comment type="subcellular location">
    <subcellularLocation>
        <location evidence="1">Membrane</location>
        <topology evidence="1">Peripheral membrane protein</topology>
    </subcellularLocation>
</comment>
<dbReference type="GO" id="GO:0016020">
    <property type="term" value="C:membrane"/>
    <property type="evidence" value="ECO:0007669"/>
    <property type="project" value="UniProtKB-SubCell"/>
</dbReference>
<dbReference type="Proteomes" id="UP000594262">
    <property type="component" value="Unplaced"/>
</dbReference>
<dbReference type="InterPro" id="IPR027267">
    <property type="entry name" value="AH/BAR_dom_sf"/>
</dbReference>
<keyword evidence="6" id="KW-0472">Membrane</keyword>
<feature type="domain" description="BAR" evidence="9">
    <location>
        <begin position="37"/>
        <end position="268"/>
    </location>
</feature>
<dbReference type="InterPro" id="IPR001452">
    <property type="entry name" value="SH3_domain"/>
</dbReference>
<dbReference type="Pfam" id="PF03114">
    <property type="entry name" value="BAR"/>
    <property type="match status" value="1"/>
</dbReference>
<protein>
    <recommendedName>
        <fullName evidence="12">Endophilin-A</fullName>
    </recommendedName>
</protein>
<keyword evidence="11" id="KW-1185">Reference proteome</keyword>
<dbReference type="AlphaFoldDB" id="A0A7M5UXN4"/>
<reference evidence="10" key="1">
    <citation type="submission" date="2021-01" db="UniProtKB">
        <authorList>
            <consortium name="EnsemblMetazoa"/>
        </authorList>
    </citation>
    <scope>IDENTIFICATION</scope>
</reference>
<evidence type="ECO:0000259" key="8">
    <source>
        <dbReference type="PROSITE" id="PS50002"/>
    </source>
</evidence>
<dbReference type="GO" id="GO:0006897">
    <property type="term" value="P:endocytosis"/>
    <property type="evidence" value="ECO:0007669"/>
    <property type="project" value="UniProtKB-KW"/>
</dbReference>
<keyword evidence="5" id="KW-0175">Coiled coil</keyword>
<evidence type="ECO:0000256" key="6">
    <source>
        <dbReference type="ARBA" id="ARBA00023136"/>
    </source>
</evidence>
<dbReference type="PROSITE" id="PS51021">
    <property type="entry name" value="BAR"/>
    <property type="match status" value="1"/>
</dbReference>
<evidence type="ECO:0008006" key="12">
    <source>
        <dbReference type="Google" id="ProtNLM"/>
    </source>
</evidence>
<evidence type="ECO:0000256" key="3">
    <source>
        <dbReference type="ARBA" id="ARBA00022443"/>
    </source>
</evidence>
<evidence type="ECO:0000313" key="11">
    <source>
        <dbReference type="Proteomes" id="UP000594262"/>
    </source>
</evidence>
<dbReference type="SMART" id="SM00721">
    <property type="entry name" value="BAR"/>
    <property type="match status" value="1"/>
</dbReference>
<dbReference type="SUPFAM" id="SSF103657">
    <property type="entry name" value="BAR/IMD domain-like"/>
    <property type="match status" value="1"/>
</dbReference>
<evidence type="ECO:0000256" key="1">
    <source>
        <dbReference type="ARBA" id="ARBA00004170"/>
    </source>
</evidence>